<dbReference type="PANTHER" id="PTHR45527:SF1">
    <property type="entry name" value="FATTY ACID SYNTHASE"/>
    <property type="match status" value="1"/>
</dbReference>
<dbReference type="EMBL" id="SADY01000003">
    <property type="protein sequence ID" value="TQR45263.1"/>
    <property type="molecule type" value="Genomic_DNA"/>
</dbReference>
<dbReference type="InterPro" id="IPR001242">
    <property type="entry name" value="Condensation_dom"/>
</dbReference>
<dbReference type="InterPro" id="IPR006162">
    <property type="entry name" value="Ppantetheine_attach_site"/>
</dbReference>
<evidence type="ECO:0000259" key="6">
    <source>
        <dbReference type="PROSITE" id="PS50075"/>
    </source>
</evidence>
<dbReference type="RefSeq" id="WP_142544270.1">
    <property type="nucleotide sequence ID" value="NZ_SADY01000003.1"/>
</dbReference>
<dbReference type="Pfam" id="PF00668">
    <property type="entry name" value="Condensation"/>
    <property type="match status" value="1"/>
</dbReference>
<dbReference type="InterPro" id="IPR009081">
    <property type="entry name" value="PP-bd_ACP"/>
</dbReference>
<evidence type="ECO:0000256" key="5">
    <source>
        <dbReference type="ARBA" id="ARBA00023194"/>
    </source>
</evidence>
<dbReference type="InterPro" id="IPR023213">
    <property type="entry name" value="CAT-like_dom_sf"/>
</dbReference>
<reference evidence="7 8" key="1">
    <citation type="submission" date="2018-03" db="EMBL/GenBank/DDBJ databases">
        <title>Aerobic endospore-forming bacteria genome sequencing and assembly.</title>
        <authorList>
            <person name="Cavalcante D.A."/>
            <person name="Driks A."/>
            <person name="Putonti C."/>
            <person name="De-Souza M.T."/>
        </authorList>
    </citation>
    <scope>NUCLEOTIDE SEQUENCE [LARGE SCALE GENOMIC DNA]</scope>
    <source>
        <strain evidence="7 8">SDF0028</strain>
    </source>
</reference>
<accession>A0ABY3AXF6</accession>
<organism evidence="7 8">
    <name type="scientific">Paenibacillus popilliae</name>
    <name type="common">Bacillus popilliae</name>
    <dbReference type="NCBI Taxonomy" id="78057"/>
    <lineage>
        <taxon>Bacteria</taxon>
        <taxon>Bacillati</taxon>
        <taxon>Bacillota</taxon>
        <taxon>Bacilli</taxon>
        <taxon>Bacillales</taxon>
        <taxon>Paenibacillaceae</taxon>
        <taxon>Paenibacillus</taxon>
    </lineage>
</organism>
<dbReference type="SUPFAM" id="SSF47336">
    <property type="entry name" value="ACP-like"/>
    <property type="match status" value="1"/>
</dbReference>
<dbReference type="PANTHER" id="PTHR45527">
    <property type="entry name" value="NONRIBOSOMAL PEPTIDE SYNTHETASE"/>
    <property type="match status" value="1"/>
</dbReference>
<evidence type="ECO:0000256" key="3">
    <source>
        <dbReference type="ARBA" id="ARBA00022553"/>
    </source>
</evidence>
<dbReference type="PROSITE" id="PS50075">
    <property type="entry name" value="CARRIER"/>
    <property type="match status" value="1"/>
</dbReference>
<comment type="cofactor">
    <cofactor evidence="1">
        <name>pantetheine 4'-phosphate</name>
        <dbReference type="ChEBI" id="CHEBI:47942"/>
    </cofactor>
</comment>
<sequence length="823" mass="95209">MNLIDRMNRLPEDKQQKFIETIKERGAEYGIFPLANNQKGMWYVYCADFEKENPYYNPTFKIEFQHNANHANSEKIKDAIQQLWETQDIFSFKYAEIGGTPYQYMDKDSRPAIEEIDLTSCPEHAVHEAIREQEREFCLRNFNLVEENPIRFQMIRVNQHAELLLIAVHHLISDGWSDGLICKLIIEAYSGRKLEKSAYQYANYIMHEHSPRMQQKLQYNLIYWKEKLEQSDSYLDLPTVYDRCSQQEARSSISVFSLDTATTHSLKKIAKETMGNLHTVLLSLFTIVLGRYANKSMMNIGTTLANRDDSRYVNLVGDFASVIVMPVAYEEQATIKEGMDQVKDTMFESMEHSNVILSDVIENVDFQRREHVHPLYQIIFAVHSKKLFSGIAEGESIQIEGSDVIIHTLSRDNTNDFKLDLCAVVVDNGEGLDIQFEYSTKLFSSERIESIAHAYIHFIREAVSDINQPINCCGLANVEDLRAKLESYEITYHPKELLNEVNIREEQVAVIHAELALLDESYHSVPLGFEGDIYFKSGNAWYATGEKGCIDENGRFDIIPHKSRIVLFNHAVIDLKQSQEAIQAQYQLDFCELKLTKENHLILFYDGDRMLYPTELLDILPVLPTLTYRTRDIHGSRTNKNIKQLVSAGNEVQAQPDVKDVIIVQQRDGDMFHILFSTHSRLKLSKETIERIDRNNSSEHILFKFVDPLPMVDGTIDCHHRRFHDQYTYPKVNKTETEERVTAIWRQILGDDNTFGLHEKFFEAGGSSIKIIQMLHMLNKEFSANVNIAELFVCNTISEIAAHLDKNHRSESENRCEIESYKF</sequence>
<dbReference type="Gene3D" id="1.10.1200.10">
    <property type="entry name" value="ACP-like"/>
    <property type="match status" value="1"/>
</dbReference>
<gene>
    <name evidence="7" type="ORF">C7Y44_13435</name>
</gene>
<dbReference type="PROSITE" id="PS00012">
    <property type="entry name" value="PHOSPHOPANTETHEINE"/>
    <property type="match status" value="1"/>
</dbReference>
<keyword evidence="5" id="KW-0045">Antibiotic biosynthesis</keyword>
<keyword evidence="4" id="KW-0677">Repeat</keyword>
<evidence type="ECO:0000256" key="1">
    <source>
        <dbReference type="ARBA" id="ARBA00001957"/>
    </source>
</evidence>
<comment type="caution">
    <text evidence="7">The sequence shown here is derived from an EMBL/GenBank/DDBJ whole genome shotgun (WGS) entry which is preliminary data.</text>
</comment>
<dbReference type="Gene3D" id="3.30.559.30">
    <property type="entry name" value="Nonribosomal peptide synthetase, condensation domain"/>
    <property type="match status" value="1"/>
</dbReference>
<keyword evidence="8" id="KW-1185">Reference proteome</keyword>
<dbReference type="SUPFAM" id="SSF56801">
    <property type="entry name" value="Acetyl-CoA synthetase-like"/>
    <property type="match status" value="1"/>
</dbReference>
<dbReference type="SUPFAM" id="SSF52777">
    <property type="entry name" value="CoA-dependent acyltransferases"/>
    <property type="match status" value="2"/>
</dbReference>
<evidence type="ECO:0000313" key="8">
    <source>
        <dbReference type="Proteomes" id="UP000316208"/>
    </source>
</evidence>
<proteinExistence type="predicted"/>
<keyword evidence="2" id="KW-0596">Phosphopantetheine</keyword>
<dbReference type="Proteomes" id="UP000316208">
    <property type="component" value="Unassembled WGS sequence"/>
</dbReference>
<protein>
    <recommendedName>
        <fullName evidence="6">Carrier domain-containing protein</fullName>
    </recommendedName>
</protein>
<dbReference type="Pfam" id="PF00550">
    <property type="entry name" value="PP-binding"/>
    <property type="match status" value="1"/>
</dbReference>
<evidence type="ECO:0000256" key="4">
    <source>
        <dbReference type="ARBA" id="ARBA00022737"/>
    </source>
</evidence>
<evidence type="ECO:0000313" key="7">
    <source>
        <dbReference type="EMBL" id="TQR45263.1"/>
    </source>
</evidence>
<name>A0ABY3AXF6_PAEPP</name>
<keyword evidence="3" id="KW-0597">Phosphoprotein</keyword>
<evidence type="ECO:0000256" key="2">
    <source>
        <dbReference type="ARBA" id="ARBA00022450"/>
    </source>
</evidence>
<feature type="domain" description="Carrier" evidence="6">
    <location>
        <begin position="732"/>
        <end position="808"/>
    </location>
</feature>
<dbReference type="Gene3D" id="3.30.559.10">
    <property type="entry name" value="Chloramphenicol acetyltransferase-like domain"/>
    <property type="match status" value="1"/>
</dbReference>
<dbReference type="InterPro" id="IPR036736">
    <property type="entry name" value="ACP-like_sf"/>
</dbReference>